<feature type="compositionally biased region" description="Low complexity" evidence="1">
    <location>
        <begin position="48"/>
        <end position="60"/>
    </location>
</feature>
<dbReference type="EMBL" id="AVOT02011450">
    <property type="protein sequence ID" value="MBW0492141.1"/>
    <property type="molecule type" value="Genomic_DNA"/>
</dbReference>
<accession>A0A9Q3D1B7</accession>
<feature type="region of interest" description="Disordered" evidence="1">
    <location>
        <begin position="503"/>
        <end position="539"/>
    </location>
</feature>
<proteinExistence type="predicted"/>
<evidence type="ECO:0000256" key="1">
    <source>
        <dbReference type="SAM" id="MobiDB-lite"/>
    </source>
</evidence>
<dbReference type="Proteomes" id="UP000765509">
    <property type="component" value="Unassembled WGS sequence"/>
</dbReference>
<feature type="compositionally biased region" description="Acidic residues" evidence="1">
    <location>
        <begin position="520"/>
        <end position="539"/>
    </location>
</feature>
<comment type="caution">
    <text evidence="2">The sequence shown here is derived from an EMBL/GenBank/DDBJ whole genome shotgun (WGS) entry which is preliminary data.</text>
</comment>
<feature type="region of interest" description="Disordered" evidence="1">
    <location>
        <begin position="35"/>
        <end position="61"/>
    </location>
</feature>
<evidence type="ECO:0000313" key="2">
    <source>
        <dbReference type="EMBL" id="MBW0492141.1"/>
    </source>
</evidence>
<reference evidence="2" key="1">
    <citation type="submission" date="2021-03" db="EMBL/GenBank/DDBJ databases">
        <title>Draft genome sequence of rust myrtle Austropuccinia psidii MF-1, a brazilian biotype.</title>
        <authorList>
            <person name="Quecine M.C."/>
            <person name="Pachon D.M.R."/>
            <person name="Bonatelli M.L."/>
            <person name="Correr F.H."/>
            <person name="Franceschini L.M."/>
            <person name="Leite T.F."/>
            <person name="Margarido G.R.A."/>
            <person name="Almeida C.A."/>
            <person name="Ferrarezi J.A."/>
            <person name="Labate C.A."/>
        </authorList>
    </citation>
    <scope>NUCLEOTIDE SEQUENCE</scope>
    <source>
        <strain evidence="2">MF-1</strain>
    </source>
</reference>
<gene>
    <name evidence="2" type="ORF">O181_031856</name>
</gene>
<protein>
    <recommendedName>
        <fullName evidence="4">Transposase domain-containing protein</fullName>
    </recommendedName>
</protein>
<feature type="compositionally biased region" description="Basic and acidic residues" evidence="1">
    <location>
        <begin position="506"/>
        <end position="519"/>
    </location>
</feature>
<sequence length="938" mass="107057">MEFCDCQVCVKFSIIDETNQPRFGRYLSVRNVAKHRRADRNRSPPNPSVSSEEYSSLNESGDSLMESDKSFDVEEVNSLGLFIMLFILWLHLFCNVSLESCKVAIKMIINIVNLALEHQNASSYIATISRDPRTLIRKADVDIDFTETICCQQCFSLYKSQRDTPLRCGYKEFSNSECCNQELFVQKIIYKANKDVGEFGHYSAPSSIIPSTIGTPRCVFVSQKISTWLTWLLSKSDTEKVIDEWTESIQHDQEYGYLSDIQHGENFKKIEWKDKPDSLKLALSLFVDWFNPRGNKLSGKAETTGIFALSCLNLPPTLRNKLSHICIFGIAPGPYSPSPQTVNHLLKPIVDELIKLDSDLFIPTYQHPAGRWIQVKLLSVYGDIIATKKVVGFASHSATKFCSFCHAKTSELSLLQLSAKREKNETLAAAKASKAAISKNAQGKLLKSTGVRWSELNRLAYWDPSQHVVLGMMHNWLEGVLQCHFRYRWKSWVIPLYEAQRKRKLPKDSTPKKRQRLDESYDAMDVDQDDISDTSDDSSEDILINSGPEGGFFSQNDMQQFRTLMKQVVLPPGSPHLPANLGESKHGKLSAAQWHTLFVYIIPLVIFELYVDQVGHLDIHSNRYKFLMNTSHLIHCTNIVCARKIKENESKRFKNNYEQYTKRVGELFDSPKVQPNHHFALHIPEQMKSWGPLSGVAEFGGERLIGFLQKINTNNRIDELHKTLMVSGCRMQRLLSKTEFNEFTKDGKKMGGSKKSNNKMIRLVSSRYMLLFTLCSKRDARVVHRDSVPIPNDRHHLSGWVEVVQMAHCNGVKVGCMKPHNCVVAKIGEKKMYGLIKQCYKYKDGMGEAREAILIVPVKNMYPKQRAVPTSRFRYMLFLCGVVLGRIENWKEEMIEPSQVVSLAAYRLLESHTLHIDEDGIIMVPHNHDPFLDISGDF</sequence>
<organism evidence="2 3">
    <name type="scientific">Austropuccinia psidii MF-1</name>
    <dbReference type="NCBI Taxonomy" id="1389203"/>
    <lineage>
        <taxon>Eukaryota</taxon>
        <taxon>Fungi</taxon>
        <taxon>Dikarya</taxon>
        <taxon>Basidiomycota</taxon>
        <taxon>Pucciniomycotina</taxon>
        <taxon>Pucciniomycetes</taxon>
        <taxon>Pucciniales</taxon>
        <taxon>Sphaerophragmiaceae</taxon>
        <taxon>Austropuccinia</taxon>
    </lineage>
</organism>
<dbReference type="AlphaFoldDB" id="A0A9Q3D1B7"/>
<evidence type="ECO:0000313" key="3">
    <source>
        <dbReference type="Proteomes" id="UP000765509"/>
    </source>
</evidence>
<keyword evidence="3" id="KW-1185">Reference proteome</keyword>
<name>A0A9Q3D1B7_9BASI</name>
<dbReference type="PANTHER" id="PTHR46579">
    <property type="entry name" value="F5/8 TYPE C DOMAIN-CONTAINING PROTEIN-RELATED"/>
    <property type="match status" value="1"/>
</dbReference>
<dbReference type="PANTHER" id="PTHR46579:SF1">
    <property type="entry name" value="F5_8 TYPE C DOMAIN-CONTAINING PROTEIN"/>
    <property type="match status" value="1"/>
</dbReference>
<dbReference type="OrthoDB" id="2505776at2759"/>
<evidence type="ECO:0008006" key="4">
    <source>
        <dbReference type="Google" id="ProtNLM"/>
    </source>
</evidence>